<dbReference type="NCBIfam" id="TIGR03506">
    <property type="entry name" value="FlgEFG_subfam"/>
    <property type="match status" value="2"/>
</dbReference>
<dbReference type="InterPro" id="IPR000225">
    <property type="entry name" value="Armadillo"/>
</dbReference>
<evidence type="ECO:0000313" key="13">
    <source>
        <dbReference type="Proteomes" id="UP000565262"/>
    </source>
</evidence>
<evidence type="ECO:0000256" key="3">
    <source>
        <dbReference type="ARBA" id="ARBA00017948"/>
    </source>
</evidence>
<comment type="caution">
    <text evidence="12">The sequence shown here is derived from an EMBL/GenBank/DDBJ whole genome shotgun (WGS) entry which is preliminary data.</text>
</comment>
<dbReference type="InterPro" id="IPR037925">
    <property type="entry name" value="FlgE/F/G-like"/>
</dbReference>
<keyword evidence="12" id="KW-0969">Cilium</keyword>
<dbReference type="Pfam" id="PF22692">
    <property type="entry name" value="LlgE_F_G_D1"/>
    <property type="match status" value="1"/>
</dbReference>
<gene>
    <name evidence="12" type="primary">flgG</name>
    <name evidence="12" type="ORF">H4O21_03265</name>
</gene>
<evidence type="ECO:0000256" key="1">
    <source>
        <dbReference type="ARBA" id="ARBA00004117"/>
    </source>
</evidence>
<evidence type="ECO:0000259" key="9">
    <source>
        <dbReference type="Pfam" id="PF00460"/>
    </source>
</evidence>
<dbReference type="PANTHER" id="PTHR30435:SF19">
    <property type="entry name" value="FLAGELLAR BASAL-BODY ROD PROTEIN FLGG"/>
    <property type="match status" value="1"/>
</dbReference>
<dbReference type="NCBIfam" id="TIGR02488">
    <property type="entry name" value="flgG_G_neg"/>
    <property type="match status" value="1"/>
</dbReference>
<feature type="domain" description="Flagellar basal body rod protein N-terminal" evidence="9">
    <location>
        <begin position="8"/>
        <end position="35"/>
    </location>
</feature>
<evidence type="ECO:0000256" key="8">
    <source>
        <dbReference type="RuleBase" id="RU362116"/>
    </source>
</evidence>
<feature type="domain" description="Flagellar basal-body/hook protein C-terminal" evidence="10">
    <location>
        <begin position="216"/>
        <end position="260"/>
    </location>
</feature>
<evidence type="ECO:0000256" key="7">
    <source>
        <dbReference type="NCBIfam" id="TIGR02488"/>
    </source>
</evidence>
<evidence type="ECO:0000313" key="12">
    <source>
        <dbReference type="EMBL" id="MBB1485626.1"/>
    </source>
</evidence>
<evidence type="ECO:0000256" key="4">
    <source>
        <dbReference type="ARBA" id="ARBA00023143"/>
    </source>
</evidence>
<evidence type="ECO:0000259" key="10">
    <source>
        <dbReference type="Pfam" id="PF06429"/>
    </source>
</evidence>
<proteinExistence type="inferred from homology"/>
<dbReference type="RefSeq" id="WP_182807417.1">
    <property type="nucleotide sequence ID" value="NZ_JACJFM010000003.1"/>
</dbReference>
<dbReference type="Pfam" id="PF06429">
    <property type="entry name" value="Flg_bbr_C"/>
    <property type="match status" value="1"/>
</dbReference>
<dbReference type="InterPro" id="IPR019776">
    <property type="entry name" value="Flagellar_basal_body_rod_CS"/>
</dbReference>
<dbReference type="InterPro" id="IPR001444">
    <property type="entry name" value="Flag_bb_rod_N"/>
</dbReference>
<dbReference type="InterPro" id="IPR053967">
    <property type="entry name" value="LlgE_F_G-like_D1"/>
</dbReference>
<dbReference type="InterPro" id="IPR010930">
    <property type="entry name" value="Flg_bb/hook_C_dom"/>
</dbReference>
<comment type="subunit">
    <text evidence="5 8">The basal body constitutes a major portion of the flagellar organelle and consists of four rings (L,P,S, and M) mounted on a central rod. The rod consists of about 26 subunits of FlgG in the distal portion, and FlgB, FlgC and FlgF are thought to build up the proximal portion of the rod with about 6 subunits each.</text>
</comment>
<dbReference type="InterPro" id="IPR012834">
    <property type="entry name" value="FlgG_G_neg"/>
</dbReference>
<dbReference type="AlphaFoldDB" id="A0A839IMV6"/>
<dbReference type="PROSITE" id="PS00588">
    <property type="entry name" value="FLAGELLA_BB_ROD"/>
    <property type="match status" value="1"/>
</dbReference>
<evidence type="ECO:0000256" key="5">
    <source>
        <dbReference type="ARBA" id="ARBA00025933"/>
    </source>
</evidence>
<evidence type="ECO:0000256" key="2">
    <source>
        <dbReference type="ARBA" id="ARBA00009677"/>
    </source>
</evidence>
<keyword evidence="12" id="KW-0282">Flagellum</keyword>
<dbReference type="EMBL" id="JACJFM010000003">
    <property type="protein sequence ID" value="MBB1485626.1"/>
    <property type="molecule type" value="Genomic_DNA"/>
</dbReference>
<dbReference type="GO" id="GO:0009426">
    <property type="term" value="C:bacterial-type flagellum basal body, distal rod"/>
    <property type="evidence" value="ECO:0007669"/>
    <property type="project" value="UniProtKB-UniRule"/>
</dbReference>
<dbReference type="GO" id="GO:0071978">
    <property type="term" value="P:bacterial-type flagellum-dependent swarming motility"/>
    <property type="evidence" value="ECO:0007669"/>
    <property type="project" value="TreeGrafter"/>
</dbReference>
<evidence type="ECO:0000259" key="11">
    <source>
        <dbReference type="Pfam" id="PF22692"/>
    </source>
</evidence>
<protein>
    <recommendedName>
        <fullName evidence="3 7">Flagellar basal-body rod protein FlgG</fullName>
    </recommendedName>
    <alternativeName>
        <fullName evidence="6 8">Distal rod protein</fullName>
    </alternativeName>
</protein>
<dbReference type="SUPFAM" id="SSF117143">
    <property type="entry name" value="Flagellar hook protein flgE"/>
    <property type="match status" value="1"/>
</dbReference>
<dbReference type="PROSITE" id="PS50176">
    <property type="entry name" value="ARM_REPEAT"/>
    <property type="match status" value="1"/>
</dbReference>
<dbReference type="Proteomes" id="UP000565262">
    <property type="component" value="Unassembled WGS sequence"/>
</dbReference>
<feature type="domain" description="Flagellar hook protein FlgE/F/G-like D1" evidence="11">
    <location>
        <begin position="96"/>
        <end position="159"/>
    </location>
</feature>
<evidence type="ECO:0000256" key="6">
    <source>
        <dbReference type="ARBA" id="ARBA00032912"/>
    </source>
</evidence>
<comment type="similarity">
    <text evidence="2 8">Belongs to the flagella basal body rod proteins family.</text>
</comment>
<keyword evidence="4 8" id="KW-0975">Bacterial flagellum</keyword>
<dbReference type="InterPro" id="IPR020013">
    <property type="entry name" value="Flagellar_FlgE/F/G"/>
</dbReference>
<keyword evidence="13" id="KW-1185">Reference proteome</keyword>
<keyword evidence="12" id="KW-0966">Cell projection</keyword>
<dbReference type="Pfam" id="PF00460">
    <property type="entry name" value="Flg_bb_rod"/>
    <property type="match status" value="1"/>
</dbReference>
<dbReference type="PANTHER" id="PTHR30435">
    <property type="entry name" value="FLAGELLAR PROTEIN"/>
    <property type="match status" value="1"/>
</dbReference>
<name>A0A839IMV6_9GAMM</name>
<accession>A0A839IMV6</accession>
<sequence length="262" mass="27973">MHAALWVSKTGLSAQDTQLRTISNNLANVSTVGFKKDRAIFQDLLYQQVRQPGSQSSLNTQLPSGLQLGTGVRTVATQKMHTESSLQITEQPLDMAIDGRGFFQIQMPDGTIGYTRNGQFQQNDQGQIVTAQGFLLEPNIQLPENTQTISISEDGIVIATIKGESDAPVNAGQITLADFVNPAGLESGGANLFFETPASGAPVVGVGNEAGMGSIQQGTLENSNVNAVEELVNMISTQRAYEMNSKVVSTADAMLRNLTQTL</sequence>
<organism evidence="12 13">
    <name type="scientific">Oceanospirillum sediminis</name>
    <dbReference type="NCBI Taxonomy" id="2760088"/>
    <lineage>
        <taxon>Bacteria</taxon>
        <taxon>Pseudomonadati</taxon>
        <taxon>Pseudomonadota</taxon>
        <taxon>Gammaproteobacteria</taxon>
        <taxon>Oceanospirillales</taxon>
        <taxon>Oceanospirillaceae</taxon>
        <taxon>Oceanospirillum</taxon>
    </lineage>
</organism>
<comment type="subcellular location">
    <subcellularLocation>
        <location evidence="1 8">Bacterial flagellum basal body</location>
    </subcellularLocation>
</comment>
<reference evidence="12 13" key="1">
    <citation type="submission" date="2020-08" db="EMBL/GenBank/DDBJ databases">
        <title>Oceanospirillum sp. nov. isolated from marine sediment.</title>
        <authorList>
            <person name="Ji X."/>
        </authorList>
    </citation>
    <scope>NUCLEOTIDE SEQUENCE [LARGE SCALE GENOMIC DNA]</scope>
    <source>
        <strain evidence="12 13">D5</strain>
    </source>
</reference>